<evidence type="ECO:0000256" key="9">
    <source>
        <dbReference type="SAM" id="Phobius"/>
    </source>
</evidence>
<keyword evidence="6 9" id="KW-1133">Transmembrane helix</keyword>
<dbReference type="InterPro" id="IPR052157">
    <property type="entry name" value="BCAA_transport_permease"/>
</dbReference>
<organism evidence="10 11">
    <name type="scientific">Salinisphaera aquimarina</name>
    <dbReference type="NCBI Taxonomy" id="2094031"/>
    <lineage>
        <taxon>Bacteria</taxon>
        <taxon>Pseudomonadati</taxon>
        <taxon>Pseudomonadota</taxon>
        <taxon>Gammaproteobacteria</taxon>
        <taxon>Salinisphaerales</taxon>
        <taxon>Salinisphaeraceae</taxon>
        <taxon>Salinisphaera</taxon>
    </lineage>
</organism>
<evidence type="ECO:0000256" key="3">
    <source>
        <dbReference type="ARBA" id="ARBA00022475"/>
    </source>
</evidence>
<keyword evidence="4 9" id="KW-0812">Transmembrane</keyword>
<feature type="transmembrane region" description="Helical" evidence="9">
    <location>
        <begin position="70"/>
        <end position="94"/>
    </location>
</feature>
<dbReference type="InterPro" id="IPR001851">
    <property type="entry name" value="ABC_transp_permease"/>
</dbReference>
<evidence type="ECO:0000256" key="2">
    <source>
        <dbReference type="ARBA" id="ARBA00022448"/>
    </source>
</evidence>
<dbReference type="RefSeq" id="WP_380687607.1">
    <property type="nucleotide sequence ID" value="NZ_JBHRSS010000003.1"/>
</dbReference>
<feature type="transmembrane region" description="Helical" evidence="9">
    <location>
        <begin position="28"/>
        <end position="50"/>
    </location>
</feature>
<dbReference type="EMBL" id="JBHRSS010000003">
    <property type="protein sequence ID" value="MFC3103511.1"/>
    <property type="molecule type" value="Genomic_DNA"/>
</dbReference>
<feature type="transmembrane region" description="Helical" evidence="9">
    <location>
        <begin position="193"/>
        <end position="219"/>
    </location>
</feature>
<feature type="transmembrane region" description="Helical" evidence="9">
    <location>
        <begin position="106"/>
        <end position="124"/>
    </location>
</feature>
<feature type="transmembrane region" description="Helical" evidence="9">
    <location>
        <begin position="269"/>
        <end position="289"/>
    </location>
</feature>
<reference evidence="11" key="1">
    <citation type="journal article" date="2019" name="Int. J. Syst. Evol. Microbiol.">
        <title>The Global Catalogue of Microorganisms (GCM) 10K type strain sequencing project: providing services to taxonomists for standard genome sequencing and annotation.</title>
        <authorList>
            <consortium name="The Broad Institute Genomics Platform"/>
            <consortium name="The Broad Institute Genome Sequencing Center for Infectious Disease"/>
            <person name="Wu L."/>
            <person name="Ma J."/>
        </authorList>
    </citation>
    <scope>NUCLEOTIDE SEQUENCE [LARGE SCALE GENOMIC DNA]</scope>
    <source>
        <strain evidence="11">KCTC 52640</strain>
    </source>
</reference>
<evidence type="ECO:0000256" key="8">
    <source>
        <dbReference type="ARBA" id="ARBA00037998"/>
    </source>
</evidence>
<evidence type="ECO:0000256" key="7">
    <source>
        <dbReference type="ARBA" id="ARBA00023136"/>
    </source>
</evidence>
<protein>
    <submittedName>
        <fullName evidence="10">Branched-chain amino acid ABC transporter permease</fullName>
    </submittedName>
</protein>
<keyword evidence="3" id="KW-1003">Cell membrane</keyword>
<keyword evidence="11" id="KW-1185">Reference proteome</keyword>
<dbReference type="Proteomes" id="UP001595462">
    <property type="component" value="Unassembled WGS sequence"/>
</dbReference>
<dbReference type="PANTHER" id="PTHR11795:SF442">
    <property type="entry name" value="ABC TRANSPORTER ATP-BINDING PROTEIN"/>
    <property type="match status" value="1"/>
</dbReference>
<dbReference type="Pfam" id="PF02653">
    <property type="entry name" value="BPD_transp_2"/>
    <property type="match status" value="1"/>
</dbReference>
<dbReference type="CDD" id="cd06582">
    <property type="entry name" value="TM_PBP1_LivH_like"/>
    <property type="match status" value="1"/>
</dbReference>
<keyword evidence="7 9" id="KW-0472">Membrane</keyword>
<evidence type="ECO:0000256" key="5">
    <source>
        <dbReference type="ARBA" id="ARBA00022970"/>
    </source>
</evidence>
<feature type="transmembrane region" description="Helical" evidence="9">
    <location>
        <begin position="234"/>
        <end position="260"/>
    </location>
</feature>
<proteinExistence type="inferred from homology"/>
<evidence type="ECO:0000313" key="10">
    <source>
        <dbReference type="EMBL" id="MFC3103511.1"/>
    </source>
</evidence>
<gene>
    <name evidence="10" type="ORF">ACFOSU_06370</name>
</gene>
<sequence length="301" mass="32002">MLTDFINSLPPWGLVEAQMFNGLQQGMLLALISTGLTIVYGTLGVLNVAHGALYTLGGYAGYVAYQATGSFLSAIAAGALCTLFIGLVLERCIIRYYYKRPDEDQIIVTFGLGIIIVESIRTFFGGTSQNMPTPSWGQGASQLGFLEYPFPLYKIETIAISAVILLIFYLVLYRTKLGLVVRAGIEDSGMVSLLGVNVFRAFFVVFAIGAMAAGLAGVINGPITAPTPDGGEKFLVFSFVVVVLGGVGSFPGAIVGGLLAGEIMTLTSLFYPSLSEVMLYVAMALILIFRPRGLFGQAGRV</sequence>
<evidence type="ECO:0000256" key="1">
    <source>
        <dbReference type="ARBA" id="ARBA00004429"/>
    </source>
</evidence>
<evidence type="ECO:0000256" key="4">
    <source>
        <dbReference type="ARBA" id="ARBA00022692"/>
    </source>
</evidence>
<evidence type="ECO:0000313" key="11">
    <source>
        <dbReference type="Proteomes" id="UP001595462"/>
    </source>
</evidence>
<comment type="similarity">
    <text evidence="8">Belongs to the binding-protein-dependent transport system permease family. LivHM subfamily.</text>
</comment>
<comment type="subcellular location">
    <subcellularLocation>
        <location evidence="1">Cell inner membrane</location>
        <topology evidence="1">Multi-pass membrane protein</topology>
    </subcellularLocation>
</comment>
<comment type="caution">
    <text evidence="10">The sequence shown here is derived from an EMBL/GenBank/DDBJ whole genome shotgun (WGS) entry which is preliminary data.</text>
</comment>
<accession>A0ABV7ENN9</accession>
<keyword evidence="2" id="KW-0813">Transport</keyword>
<evidence type="ECO:0000256" key="6">
    <source>
        <dbReference type="ARBA" id="ARBA00022989"/>
    </source>
</evidence>
<name>A0ABV7ENN9_9GAMM</name>
<feature type="transmembrane region" description="Helical" evidence="9">
    <location>
        <begin position="152"/>
        <end position="172"/>
    </location>
</feature>
<dbReference type="PANTHER" id="PTHR11795">
    <property type="entry name" value="BRANCHED-CHAIN AMINO ACID TRANSPORT SYSTEM PERMEASE PROTEIN LIVH"/>
    <property type="match status" value="1"/>
</dbReference>
<keyword evidence="5" id="KW-0029">Amino-acid transport</keyword>